<dbReference type="PANTHER" id="PTHR42773:SF3">
    <property type="entry name" value="SLR0630 PROTEIN"/>
    <property type="match status" value="1"/>
</dbReference>
<feature type="domain" description="Metallo-beta-lactamase" evidence="1">
    <location>
        <begin position="23"/>
        <end position="185"/>
    </location>
</feature>
<dbReference type="InterPro" id="IPR036866">
    <property type="entry name" value="RibonucZ/Hydroxyglut_hydro"/>
</dbReference>
<keyword evidence="3" id="KW-1185">Reference proteome</keyword>
<evidence type="ECO:0000313" key="3">
    <source>
        <dbReference type="Proteomes" id="UP000641646"/>
    </source>
</evidence>
<dbReference type="Proteomes" id="UP000641646">
    <property type="component" value="Unassembled WGS sequence"/>
</dbReference>
<dbReference type="SUPFAM" id="SSF56281">
    <property type="entry name" value="Metallo-hydrolase/oxidoreductase"/>
    <property type="match status" value="1"/>
</dbReference>
<dbReference type="RefSeq" id="WP_190464618.1">
    <property type="nucleotide sequence ID" value="NZ_JACJPW010000026.1"/>
</dbReference>
<organism evidence="2 3">
    <name type="scientific">Aerosakkonema funiforme FACHB-1375</name>
    <dbReference type="NCBI Taxonomy" id="2949571"/>
    <lineage>
        <taxon>Bacteria</taxon>
        <taxon>Bacillati</taxon>
        <taxon>Cyanobacteriota</taxon>
        <taxon>Cyanophyceae</taxon>
        <taxon>Oscillatoriophycideae</taxon>
        <taxon>Aerosakkonematales</taxon>
        <taxon>Aerosakkonemataceae</taxon>
        <taxon>Aerosakkonema</taxon>
    </lineage>
</organism>
<evidence type="ECO:0000259" key="1">
    <source>
        <dbReference type="SMART" id="SM00849"/>
    </source>
</evidence>
<proteinExistence type="predicted"/>
<dbReference type="SMART" id="SM00849">
    <property type="entry name" value="Lactamase_B"/>
    <property type="match status" value="1"/>
</dbReference>
<gene>
    <name evidence="2" type="ORF">H6G03_11935</name>
</gene>
<dbReference type="Gene3D" id="3.60.15.10">
    <property type="entry name" value="Ribonuclease Z/Hydroxyacylglutathione hydrolase-like"/>
    <property type="match status" value="1"/>
</dbReference>
<evidence type="ECO:0000313" key="2">
    <source>
        <dbReference type="EMBL" id="MBD2181808.1"/>
    </source>
</evidence>
<sequence>MPKQPRAVLDTIFAFPPNRDTLGATAYLIVENETNILVDCPAWDEENQKFLQERGGVSWLFITHRGGIGKAREIQQAFGCRVSIQEQEAYLLPKLDVTTFRQELALTPQTQAIWTSGHSPGSACLYYSALGGVLFAGRHLLPDKEGVPVPLRTSKTFHWPRQIRSVQLLRDRFSPETLNYICPGGNTGFLRGKGAIDRAYQHLASLDLDALLLAKAVL</sequence>
<protein>
    <submittedName>
        <fullName evidence="2">MBL fold metallo-hydrolase</fullName>
    </submittedName>
</protein>
<accession>A0A926ZG49</accession>
<comment type="caution">
    <text evidence="2">The sequence shown here is derived from an EMBL/GenBank/DDBJ whole genome shotgun (WGS) entry which is preliminary data.</text>
</comment>
<reference evidence="2" key="2">
    <citation type="submission" date="2020-08" db="EMBL/GenBank/DDBJ databases">
        <authorList>
            <person name="Chen M."/>
            <person name="Teng W."/>
            <person name="Zhao L."/>
            <person name="Hu C."/>
            <person name="Zhou Y."/>
            <person name="Han B."/>
            <person name="Song L."/>
            <person name="Shu W."/>
        </authorList>
    </citation>
    <scope>NUCLEOTIDE SEQUENCE</scope>
    <source>
        <strain evidence="2">FACHB-1375</strain>
    </source>
</reference>
<dbReference type="EMBL" id="JACJPW010000026">
    <property type="protein sequence ID" value="MBD2181808.1"/>
    <property type="molecule type" value="Genomic_DNA"/>
</dbReference>
<dbReference type="AlphaFoldDB" id="A0A926ZG49"/>
<name>A0A926ZG49_9CYAN</name>
<reference evidence="2" key="1">
    <citation type="journal article" date="2015" name="ISME J.">
        <title>Draft Genome Sequence of Streptomyces incarnatus NRRL8089, which Produces the Nucleoside Antibiotic Sinefungin.</title>
        <authorList>
            <person name="Oshima K."/>
            <person name="Hattori M."/>
            <person name="Shimizu H."/>
            <person name="Fukuda K."/>
            <person name="Nemoto M."/>
            <person name="Inagaki K."/>
            <person name="Tamura T."/>
        </authorList>
    </citation>
    <scope>NUCLEOTIDE SEQUENCE</scope>
    <source>
        <strain evidence="2">FACHB-1375</strain>
    </source>
</reference>
<dbReference type="PANTHER" id="PTHR42773">
    <property type="entry name" value="METALLO-BETA-LACTAMASE-RELATED"/>
    <property type="match status" value="1"/>
</dbReference>
<dbReference type="InterPro" id="IPR001279">
    <property type="entry name" value="Metallo-B-lactamas"/>
</dbReference>